<keyword evidence="4 12" id="KW-0812">Transmembrane</keyword>
<name>A0ABD0YQ02_9HEMI</name>
<dbReference type="PROSITE" id="PS00237">
    <property type="entry name" value="G_PROTEIN_RECEP_F1_1"/>
    <property type="match status" value="1"/>
</dbReference>
<evidence type="ECO:0000256" key="13">
    <source>
        <dbReference type="SAM" id="Phobius"/>
    </source>
</evidence>
<dbReference type="SMART" id="SM01381">
    <property type="entry name" value="7TM_GPCR_Srsx"/>
    <property type="match status" value="1"/>
</dbReference>
<dbReference type="PANTHER" id="PTHR24248:SF187">
    <property type="entry name" value="OCTOPAMINE RECEPTOR BETA-2R"/>
    <property type="match status" value="1"/>
</dbReference>
<reference evidence="15 16" key="1">
    <citation type="submission" date="2024-07" db="EMBL/GenBank/DDBJ databases">
        <title>Chromosome-level genome assembly of the water stick insect Ranatra chinensis (Heteroptera: Nepidae).</title>
        <authorList>
            <person name="Liu X."/>
        </authorList>
    </citation>
    <scope>NUCLEOTIDE SEQUENCE [LARGE SCALE GENOMIC DNA]</scope>
    <source>
        <strain evidence="15">Cailab_2021Rc</strain>
        <tissue evidence="15">Muscle</tissue>
    </source>
</reference>
<evidence type="ECO:0000256" key="9">
    <source>
        <dbReference type="ARBA" id="ARBA00023180"/>
    </source>
</evidence>
<evidence type="ECO:0000256" key="6">
    <source>
        <dbReference type="ARBA" id="ARBA00023040"/>
    </source>
</evidence>
<evidence type="ECO:0000313" key="16">
    <source>
        <dbReference type="Proteomes" id="UP001558652"/>
    </source>
</evidence>
<feature type="domain" description="G-protein coupled receptors family 1 profile" evidence="14">
    <location>
        <begin position="11"/>
        <end position="292"/>
    </location>
</feature>
<dbReference type="PROSITE" id="PS50262">
    <property type="entry name" value="G_PROTEIN_RECEP_F1_2"/>
    <property type="match status" value="1"/>
</dbReference>
<evidence type="ECO:0000256" key="3">
    <source>
        <dbReference type="ARBA" id="ARBA00022475"/>
    </source>
</evidence>
<comment type="caution">
    <text evidence="15">The sequence shown here is derived from an EMBL/GenBank/DDBJ whole genome shotgun (WGS) entry which is preliminary data.</text>
</comment>
<keyword evidence="3" id="KW-1003">Cell membrane</keyword>
<evidence type="ECO:0000259" key="14">
    <source>
        <dbReference type="PROSITE" id="PS50262"/>
    </source>
</evidence>
<dbReference type="Pfam" id="PF00001">
    <property type="entry name" value="7tm_1"/>
    <property type="match status" value="1"/>
</dbReference>
<dbReference type="SUPFAM" id="SSF81321">
    <property type="entry name" value="Family A G protein-coupled receptor-like"/>
    <property type="match status" value="1"/>
</dbReference>
<dbReference type="PRINTS" id="PR00237">
    <property type="entry name" value="GPCRRHODOPSN"/>
</dbReference>
<keyword evidence="9" id="KW-0325">Glycoprotein</keyword>
<comment type="similarity">
    <text evidence="2 12">Belongs to the G-protein coupled receptor 1 family.</text>
</comment>
<evidence type="ECO:0000313" key="15">
    <source>
        <dbReference type="EMBL" id="KAL1138069.1"/>
    </source>
</evidence>
<protein>
    <recommendedName>
        <fullName evidence="11">Octopamine receptor beta-2R</fullName>
    </recommendedName>
</protein>
<evidence type="ECO:0000256" key="8">
    <source>
        <dbReference type="ARBA" id="ARBA00023170"/>
    </source>
</evidence>
<dbReference type="AlphaFoldDB" id="A0ABD0YQ02"/>
<dbReference type="CDD" id="cd15066">
    <property type="entry name" value="7tmA_DmOct-betaAR-like"/>
    <property type="match status" value="1"/>
</dbReference>
<keyword evidence="5 13" id="KW-1133">Transmembrane helix</keyword>
<organism evidence="15 16">
    <name type="scientific">Ranatra chinensis</name>
    <dbReference type="NCBI Taxonomy" id="642074"/>
    <lineage>
        <taxon>Eukaryota</taxon>
        <taxon>Metazoa</taxon>
        <taxon>Ecdysozoa</taxon>
        <taxon>Arthropoda</taxon>
        <taxon>Hexapoda</taxon>
        <taxon>Insecta</taxon>
        <taxon>Pterygota</taxon>
        <taxon>Neoptera</taxon>
        <taxon>Paraneoptera</taxon>
        <taxon>Hemiptera</taxon>
        <taxon>Heteroptera</taxon>
        <taxon>Panheteroptera</taxon>
        <taxon>Nepomorpha</taxon>
        <taxon>Nepidae</taxon>
        <taxon>Ranatrinae</taxon>
        <taxon>Ranatra</taxon>
    </lineage>
</organism>
<feature type="transmembrane region" description="Helical" evidence="13">
    <location>
        <begin position="28"/>
        <end position="50"/>
    </location>
</feature>
<dbReference type="GO" id="GO:0007189">
    <property type="term" value="P:adenylate cyclase-activating G protein-coupled receptor signaling pathway"/>
    <property type="evidence" value="ECO:0007669"/>
    <property type="project" value="UniProtKB-ARBA"/>
</dbReference>
<feature type="transmembrane region" description="Helical" evidence="13">
    <location>
        <begin position="70"/>
        <end position="90"/>
    </location>
</feature>
<dbReference type="InterPro" id="IPR017452">
    <property type="entry name" value="GPCR_Rhodpsn_7TM"/>
</dbReference>
<dbReference type="Proteomes" id="UP001558652">
    <property type="component" value="Unassembled WGS sequence"/>
</dbReference>
<feature type="transmembrane region" description="Helical" evidence="13">
    <location>
        <begin position="158"/>
        <end position="182"/>
    </location>
</feature>
<dbReference type="InterPro" id="IPR000276">
    <property type="entry name" value="GPCR_Rhodpsn"/>
</dbReference>
<gene>
    <name evidence="15" type="ORF">AAG570_009764</name>
</gene>
<keyword evidence="16" id="KW-1185">Reference proteome</keyword>
<feature type="transmembrane region" description="Helical" evidence="13">
    <location>
        <begin position="272"/>
        <end position="295"/>
    </location>
</feature>
<evidence type="ECO:0000256" key="7">
    <source>
        <dbReference type="ARBA" id="ARBA00023136"/>
    </source>
</evidence>
<keyword evidence="10 12" id="KW-0807">Transducer</keyword>
<evidence type="ECO:0000256" key="12">
    <source>
        <dbReference type="RuleBase" id="RU000688"/>
    </source>
</evidence>
<evidence type="ECO:0000256" key="10">
    <source>
        <dbReference type="ARBA" id="ARBA00023224"/>
    </source>
</evidence>
<dbReference type="GO" id="GO:0005886">
    <property type="term" value="C:plasma membrane"/>
    <property type="evidence" value="ECO:0007669"/>
    <property type="project" value="UniProtKB-SubCell"/>
</dbReference>
<evidence type="ECO:0000256" key="5">
    <source>
        <dbReference type="ARBA" id="ARBA00022989"/>
    </source>
</evidence>
<feature type="transmembrane region" description="Helical" evidence="13">
    <location>
        <begin position="238"/>
        <end position="260"/>
    </location>
</feature>
<keyword evidence="8 12" id="KW-0675">Receptor</keyword>
<feature type="transmembrane region" description="Helical" evidence="13">
    <location>
        <begin position="110"/>
        <end position="136"/>
    </location>
</feature>
<comment type="subcellular location">
    <subcellularLocation>
        <location evidence="1">Cell membrane</location>
        <topology evidence="1">Multi-pass membrane protein</topology>
    </subcellularLocation>
</comment>
<dbReference type="GO" id="GO:0004989">
    <property type="term" value="F:octopamine receptor activity"/>
    <property type="evidence" value="ECO:0007669"/>
    <property type="project" value="UniProtKB-ARBA"/>
</dbReference>
<dbReference type="Gene3D" id="1.20.1070.10">
    <property type="entry name" value="Rhodopsin 7-helix transmembrane proteins"/>
    <property type="match status" value="1"/>
</dbReference>
<dbReference type="FunFam" id="1.20.1070.10:FF:000271">
    <property type="entry name" value="Octopamine receptor beta-2R"/>
    <property type="match status" value="1"/>
</dbReference>
<keyword evidence="7 13" id="KW-0472">Membrane</keyword>
<accession>A0ABD0YQ02</accession>
<evidence type="ECO:0000256" key="4">
    <source>
        <dbReference type="ARBA" id="ARBA00022692"/>
    </source>
</evidence>
<dbReference type="EMBL" id="JBFDAA010000004">
    <property type="protein sequence ID" value="KAL1138069.1"/>
    <property type="molecule type" value="Genomic_DNA"/>
</dbReference>
<keyword evidence="6 12" id="KW-0297">G-protein coupled receptor</keyword>
<evidence type="ECO:0000256" key="1">
    <source>
        <dbReference type="ARBA" id="ARBA00004651"/>
    </source>
</evidence>
<sequence length="362" mass="41481">MGSIIVAAIFGNLLVIVSVMRHRKLRIITNYFVVSLALADMLVAVAVMTFNASVQLTGRWLFGHFMCDAWNSLDVYFSTASILHLCCISVDRYYAIVKPLKYPINMTKKVVAIMLLNTWLSPAVISFVPILCGWYTTKENQEFRDQHPDVCEFKVNKAYAIVSSCISFWIPCTIMVFTYLAIFKEATRQEKQIHARIGNRMLLSRDCNGDTSGGSNKALTLHEKHIIKMKREHKAARTLGIIMGTFILCWLPFFLWYVITTLCGEACPCPDVVVAGLFWIGYFNSTLNPLIYAYFNRDFREAFKNTLQCAFCSLCRRPPSDLEALEVRRPSLRYDDRTRSIYSETYLKHIDRRRSSELGSSL</sequence>
<evidence type="ECO:0000256" key="2">
    <source>
        <dbReference type="ARBA" id="ARBA00010663"/>
    </source>
</evidence>
<dbReference type="PANTHER" id="PTHR24248">
    <property type="entry name" value="ADRENERGIC RECEPTOR-RELATED G-PROTEIN COUPLED RECEPTOR"/>
    <property type="match status" value="1"/>
</dbReference>
<evidence type="ECO:0000256" key="11">
    <source>
        <dbReference type="ARBA" id="ARBA00074411"/>
    </source>
</evidence>
<proteinExistence type="inferred from homology"/>